<feature type="compositionally biased region" description="Acidic residues" evidence="3">
    <location>
        <begin position="651"/>
        <end position="678"/>
    </location>
</feature>
<evidence type="ECO:0000256" key="1">
    <source>
        <dbReference type="ARBA" id="ARBA00022559"/>
    </source>
</evidence>
<feature type="signal peptide" evidence="4">
    <location>
        <begin position="1"/>
        <end position="22"/>
    </location>
</feature>
<dbReference type="GO" id="GO:0046872">
    <property type="term" value="F:metal ion binding"/>
    <property type="evidence" value="ECO:0007669"/>
    <property type="project" value="UniProtKB-KW"/>
</dbReference>
<keyword evidence="2" id="KW-0479">Metal-binding</keyword>
<dbReference type="GO" id="GO:0020037">
    <property type="term" value="F:heme binding"/>
    <property type="evidence" value="ECO:0007669"/>
    <property type="project" value="InterPro"/>
</dbReference>
<keyword evidence="2" id="KW-0408">Iron</keyword>
<dbReference type="GO" id="GO:0006979">
    <property type="term" value="P:response to oxidative stress"/>
    <property type="evidence" value="ECO:0007669"/>
    <property type="project" value="InterPro"/>
</dbReference>
<dbReference type="AlphaFoldDB" id="A0A9P0APC2"/>
<dbReference type="Pfam" id="PF03098">
    <property type="entry name" value="An_peroxidase"/>
    <property type="match status" value="1"/>
</dbReference>
<keyword evidence="4" id="KW-0732">Signal</keyword>
<organism evidence="5 6">
    <name type="scientific">Bemisia tabaci</name>
    <name type="common">Sweetpotato whitefly</name>
    <name type="synonym">Aleurodes tabaci</name>
    <dbReference type="NCBI Taxonomy" id="7038"/>
    <lineage>
        <taxon>Eukaryota</taxon>
        <taxon>Metazoa</taxon>
        <taxon>Ecdysozoa</taxon>
        <taxon>Arthropoda</taxon>
        <taxon>Hexapoda</taxon>
        <taxon>Insecta</taxon>
        <taxon>Pterygota</taxon>
        <taxon>Neoptera</taxon>
        <taxon>Paraneoptera</taxon>
        <taxon>Hemiptera</taxon>
        <taxon>Sternorrhyncha</taxon>
        <taxon>Aleyrodoidea</taxon>
        <taxon>Aleyrodidae</taxon>
        <taxon>Aleyrodinae</taxon>
        <taxon>Bemisia</taxon>
    </lineage>
</organism>
<dbReference type="InterPro" id="IPR019791">
    <property type="entry name" value="Haem_peroxidase_animal"/>
</dbReference>
<dbReference type="InterPro" id="IPR037120">
    <property type="entry name" value="Haem_peroxidase_sf_animal"/>
</dbReference>
<reference evidence="5" key="1">
    <citation type="submission" date="2021-12" db="EMBL/GenBank/DDBJ databases">
        <authorList>
            <person name="King R."/>
        </authorList>
    </citation>
    <scope>NUCLEOTIDE SEQUENCE</scope>
</reference>
<dbReference type="SUPFAM" id="SSF48113">
    <property type="entry name" value="Heme-dependent peroxidases"/>
    <property type="match status" value="1"/>
</dbReference>
<dbReference type="GO" id="GO:0004601">
    <property type="term" value="F:peroxidase activity"/>
    <property type="evidence" value="ECO:0007669"/>
    <property type="project" value="UniProtKB-KW"/>
</dbReference>
<dbReference type="EMBL" id="OU963869">
    <property type="protein sequence ID" value="CAH0394887.1"/>
    <property type="molecule type" value="Genomic_DNA"/>
</dbReference>
<evidence type="ECO:0000313" key="6">
    <source>
        <dbReference type="Proteomes" id="UP001152759"/>
    </source>
</evidence>
<accession>A0A9P0APC2</accession>
<dbReference type="PANTHER" id="PTHR11475:SF134">
    <property type="entry name" value="LD42267P"/>
    <property type="match status" value="1"/>
</dbReference>
<keyword evidence="2" id="KW-0349">Heme</keyword>
<feature type="compositionally biased region" description="Acidic residues" evidence="3">
    <location>
        <begin position="624"/>
        <end position="637"/>
    </location>
</feature>
<keyword evidence="6" id="KW-1185">Reference proteome</keyword>
<feature type="binding site" description="axial binding residue" evidence="2">
    <location>
        <position position="402"/>
    </location>
    <ligand>
        <name>heme b</name>
        <dbReference type="ChEBI" id="CHEBI:60344"/>
    </ligand>
    <ligandPart>
        <name>Fe</name>
        <dbReference type="ChEBI" id="CHEBI:18248"/>
    </ligandPart>
</feature>
<gene>
    <name evidence="5" type="ORF">BEMITA_LOCUS13136</name>
</gene>
<dbReference type="Proteomes" id="UP001152759">
    <property type="component" value="Chromosome 8"/>
</dbReference>
<keyword evidence="1" id="KW-0575">Peroxidase</keyword>
<evidence type="ECO:0008006" key="7">
    <source>
        <dbReference type="Google" id="ProtNLM"/>
    </source>
</evidence>
<dbReference type="Gene3D" id="1.10.640.10">
    <property type="entry name" value="Haem peroxidase domain superfamily, animal type"/>
    <property type="match status" value="1"/>
</dbReference>
<feature type="region of interest" description="Disordered" evidence="3">
    <location>
        <begin position="615"/>
        <end position="696"/>
    </location>
</feature>
<evidence type="ECO:0000313" key="5">
    <source>
        <dbReference type="EMBL" id="CAH0394887.1"/>
    </source>
</evidence>
<evidence type="ECO:0000256" key="3">
    <source>
        <dbReference type="SAM" id="MobiDB-lite"/>
    </source>
</evidence>
<feature type="chain" id="PRO_5040296365" description="Chorion peroxidase" evidence="4">
    <location>
        <begin position="23"/>
        <end position="721"/>
    </location>
</feature>
<dbReference type="PANTHER" id="PTHR11475">
    <property type="entry name" value="OXIDASE/PEROXIDASE"/>
    <property type="match status" value="1"/>
</dbReference>
<dbReference type="PROSITE" id="PS50292">
    <property type="entry name" value="PEROXIDASE_3"/>
    <property type="match status" value="1"/>
</dbReference>
<sequence>MLLSSRLLGFVFCALVIKCCSGNKAKPKRGSSCKTCSLCPPRIDDGFFSLRYKPQSQQLQDIADTCIKVGDCSAAKDSKYRTYDETCNNLRFPMWGVTNSALVRLLQPKYSDGVSKHRKAQDGSDLPNARLVRTTVLKDKMVKDKKVSYLFSVFAQYISHDTARTSQAAANFTSCCNGNKWPGQVPVNCTSTRIPDNDPFYKKFGVTCQGRIRSLTTDDFGCPLRPHQHVIPVTHFIDQSLIYGQNKQDMEKFKGKNGLLQVSEIDKRIFPKSNANPQAVCDIRQGDRGICFDAGDPRPNQNPPFTALVTIFVRFHNDFAKKLLKLNPKMSADDVFEETRRVMIAVEHFIVRKEWLHLLIGREFMIQAILNYTNIDYDNNYNEFVNPSTLNEFMNGAYRGGHSTIIDKLNIHSQGKTQAMVLNDWLNRPQFAVDNFDPILKSVCTTQMPKQDIHGSFAMNNLFFRRTRPFGLDLETTSIERDREAGFAGFCDYMETLLGEPKINSWNDLKRYFTQETIGNMRKVYKHWRDVDMYVGGVSECPVGTSMFGKLFTAIIADQFKRWLLGDRHSPTFKDGPGKFTKAQLKQLNKITMSYLLCKYGDKLDHVPSKPFEINSGDLSNPFIEDDTPESTSEELTSEERLQSQSSSSENESDTSDLNSEEPDESESSDDENDDRDLELENKLESSHIDVDQAKEPSVIIRSKKVVCKDLPDIDMTPWKL</sequence>
<evidence type="ECO:0000256" key="2">
    <source>
        <dbReference type="PIRSR" id="PIRSR619791-2"/>
    </source>
</evidence>
<dbReference type="InterPro" id="IPR010255">
    <property type="entry name" value="Haem_peroxidase_sf"/>
</dbReference>
<feature type="compositionally biased region" description="Basic and acidic residues" evidence="3">
    <location>
        <begin position="679"/>
        <end position="695"/>
    </location>
</feature>
<proteinExistence type="predicted"/>
<dbReference type="KEGG" id="btab:109038754"/>
<keyword evidence="1" id="KW-0560">Oxidoreductase</keyword>
<protein>
    <recommendedName>
        <fullName evidence="7">Chorion peroxidase</fullName>
    </recommendedName>
</protein>
<name>A0A9P0APC2_BEMTA</name>
<dbReference type="PRINTS" id="PR00457">
    <property type="entry name" value="ANPEROXIDASE"/>
</dbReference>
<evidence type="ECO:0000256" key="4">
    <source>
        <dbReference type="SAM" id="SignalP"/>
    </source>
</evidence>